<dbReference type="GO" id="GO:0016717">
    <property type="term" value="F:oxidoreductase activity, acting on paired donors, with oxidation of a pair of donors resulting in the reduction of molecular oxygen to two molecules of water"/>
    <property type="evidence" value="ECO:0007669"/>
    <property type="project" value="TreeGrafter"/>
</dbReference>
<dbReference type="SMART" id="SM01117">
    <property type="entry name" value="Cyt-b5"/>
    <property type="match status" value="1"/>
</dbReference>
<evidence type="ECO:0000256" key="6">
    <source>
        <dbReference type="ARBA" id="ARBA00023098"/>
    </source>
</evidence>
<comment type="subcellular location">
    <subcellularLocation>
        <location evidence="1">Membrane</location>
        <topology evidence="1">Multi-pass membrane protein</topology>
    </subcellularLocation>
</comment>
<keyword evidence="3" id="KW-0812">Transmembrane</keyword>
<proteinExistence type="inferred from homology"/>
<sequence length="109" mass="12334">MGEGGRRSAIQELTWSEVQKHVSRDDRWIVVDGEVYDVTHWSRKHPGGSRLIGHYAGQDATYHSRRPLPGRLNFEIRKDVLIQETPRSRGDPGSFSEVQRGIEPAISGL</sequence>
<dbReference type="Gene3D" id="3.10.120.10">
    <property type="entry name" value="Cytochrome b5-like heme/steroid binding domain"/>
    <property type="match status" value="1"/>
</dbReference>
<dbReference type="AlphaFoldDB" id="A0A9D4DMU0"/>
<evidence type="ECO:0000313" key="10">
    <source>
        <dbReference type="EMBL" id="KAH3752174.1"/>
    </source>
</evidence>
<feature type="domain" description="Cytochrome b5 heme-binding" evidence="9">
    <location>
        <begin position="10"/>
        <end position="61"/>
    </location>
</feature>
<evidence type="ECO:0000256" key="2">
    <source>
        <dbReference type="ARBA" id="ARBA00009295"/>
    </source>
</evidence>
<keyword evidence="5" id="KW-0560">Oxidoreductase</keyword>
<keyword evidence="7" id="KW-0472">Membrane</keyword>
<dbReference type="EMBL" id="JAIWYP010000010">
    <property type="protein sequence ID" value="KAH3752174.1"/>
    <property type="molecule type" value="Genomic_DNA"/>
</dbReference>
<reference evidence="10" key="2">
    <citation type="submission" date="2020-11" db="EMBL/GenBank/DDBJ databases">
        <authorList>
            <person name="McCartney M.A."/>
            <person name="Auch B."/>
            <person name="Kono T."/>
            <person name="Mallez S."/>
            <person name="Becker A."/>
            <person name="Gohl D.M."/>
            <person name="Silverstein K.A.T."/>
            <person name="Koren S."/>
            <person name="Bechman K.B."/>
            <person name="Herman A."/>
            <person name="Abrahante J.E."/>
            <person name="Garbe J."/>
        </authorList>
    </citation>
    <scope>NUCLEOTIDE SEQUENCE</scope>
    <source>
        <strain evidence="10">Duluth1</strain>
        <tissue evidence="10">Whole animal</tissue>
    </source>
</reference>
<dbReference type="SUPFAM" id="SSF55856">
    <property type="entry name" value="Cytochrome b5-like heme/steroid binding domain"/>
    <property type="match status" value="1"/>
</dbReference>
<reference evidence="10" key="1">
    <citation type="journal article" date="2019" name="bioRxiv">
        <title>The Genome of the Zebra Mussel, Dreissena polymorpha: A Resource for Invasive Species Research.</title>
        <authorList>
            <person name="McCartney M.A."/>
            <person name="Auch B."/>
            <person name="Kono T."/>
            <person name="Mallez S."/>
            <person name="Zhang Y."/>
            <person name="Obille A."/>
            <person name="Becker A."/>
            <person name="Abrahante J.E."/>
            <person name="Garbe J."/>
            <person name="Badalamenti J.P."/>
            <person name="Herman A."/>
            <person name="Mangelson H."/>
            <person name="Liachko I."/>
            <person name="Sullivan S."/>
            <person name="Sone E.D."/>
            <person name="Koren S."/>
            <person name="Silverstein K.A.T."/>
            <person name="Beckman K.B."/>
            <person name="Gohl D.M."/>
        </authorList>
    </citation>
    <scope>NUCLEOTIDE SEQUENCE</scope>
    <source>
        <strain evidence="10">Duluth1</strain>
        <tissue evidence="10">Whole animal</tissue>
    </source>
</reference>
<organism evidence="10 11">
    <name type="scientific">Dreissena polymorpha</name>
    <name type="common">Zebra mussel</name>
    <name type="synonym">Mytilus polymorpha</name>
    <dbReference type="NCBI Taxonomy" id="45954"/>
    <lineage>
        <taxon>Eukaryota</taxon>
        <taxon>Metazoa</taxon>
        <taxon>Spiralia</taxon>
        <taxon>Lophotrochozoa</taxon>
        <taxon>Mollusca</taxon>
        <taxon>Bivalvia</taxon>
        <taxon>Autobranchia</taxon>
        <taxon>Heteroconchia</taxon>
        <taxon>Euheterodonta</taxon>
        <taxon>Imparidentia</taxon>
        <taxon>Neoheterodontei</taxon>
        <taxon>Myida</taxon>
        <taxon>Dreissenoidea</taxon>
        <taxon>Dreissenidae</taxon>
        <taxon>Dreissena</taxon>
    </lineage>
</organism>
<accession>A0A9D4DMU0</accession>
<gene>
    <name evidence="10" type="ORF">DPMN_186786</name>
</gene>
<evidence type="ECO:0000256" key="3">
    <source>
        <dbReference type="ARBA" id="ARBA00022692"/>
    </source>
</evidence>
<evidence type="ECO:0000259" key="9">
    <source>
        <dbReference type="PROSITE" id="PS50255"/>
    </source>
</evidence>
<protein>
    <recommendedName>
        <fullName evidence="9">Cytochrome b5 heme-binding domain-containing protein</fullName>
    </recommendedName>
</protein>
<dbReference type="InterPro" id="IPR012171">
    <property type="entry name" value="Fatty_acid_desaturase"/>
</dbReference>
<dbReference type="InterPro" id="IPR036400">
    <property type="entry name" value="Cyt_B5-like_heme/steroid_sf"/>
</dbReference>
<dbReference type="GO" id="GO:0016020">
    <property type="term" value="C:membrane"/>
    <property type="evidence" value="ECO:0007669"/>
    <property type="project" value="UniProtKB-SubCell"/>
</dbReference>
<feature type="region of interest" description="Disordered" evidence="8">
    <location>
        <begin position="83"/>
        <end position="109"/>
    </location>
</feature>
<evidence type="ECO:0000256" key="5">
    <source>
        <dbReference type="ARBA" id="ARBA00023002"/>
    </source>
</evidence>
<evidence type="ECO:0000256" key="8">
    <source>
        <dbReference type="SAM" id="MobiDB-lite"/>
    </source>
</evidence>
<comment type="caution">
    <text evidence="10">The sequence shown here is derived from an EMBL/GenBank/DDBJ whole genome shotgun (WGS) entry which is preliminary data.</text>
</comment>
<name>A0A9D4DMU0_DREPO</name>
<dbReference type="PANTHER" id="PTHR19353:SF88">
    <property type="entry name" value="DELTA(5) FATTY ACID DESATURASE FAT-4"/>
    <property type="match status" value="1"/>
</dbReference>
<dbReference type="InterPro" id="IPR001199">
    <property type="entry name" value="Cyt_B5-like_heme/steroid-bd"/>
</dbReference>
<keyword evidence="11" id="KW-1185">Reference proteome</keyword>
<keyword evidence="4" id="KW-1133">Transmembrane helix</keyword>
<dbReference type="Pfam" id="PF00173">
    <property type="entry name" value="Cyt-b5"/>
    <property type="match status" value="1"/>
</dbReference>
<dbReference type="Proteomes" id="UP000828390">
    <property type="component" value="Unassembled WGS sequence"/>
</dbReference>
<dbReference type="GO" id="GO:0006629">
    <property type="term" value="P:lipid metabolic process"/>
    <property type="evidence" value="ECO:0007669"/>
    <property type="project" value="UniProtKB-KW"/>
</dbReference>
<dbReference type="PANTHER" id="PTHR19353">
    <property type="entry name" value="FATTY ACID DESATURASE 2"/>
    <property type="match status" value="1"/>
</dbReference>
<dbReference type="PROSITE" id="PS50255">
    <property type="entry name" value="CYTOCHROME_B5_2"/>
    <property type="match status" value="1"/>
</dbReference>
<keyword evidence="6" id="KW-0443">Lipid metabolism</keyword>
<evidence type="ECO:0000256" key="7">
    <source>
        <dbReference type="ARBA" id="ARBA00023136"/>
    </source>
</evidence>
<evidence type="ECO:0000256" key="1">
    <source>
        <dbReference type="ARBA" id="ARBA00004141"/>
    </source>
</evidence>
<evidence type="ECO:0000313" key="11">
    <source>
        <dbReference type="Proteomes" id="UP000828390"/>
    </source>
</evidence>
<evidence type="ECO:0000256" key="4">
    <source>
        <dbReference type="ARBA" id="ARBA00022989"/>
    </source>
</evidence>
<comment type="similarity">
    <text evidence="2">Belongs to the fatty acid desaturase type 1 family.</text>
</comment>